<feature type="compositionally biased region" description="Acidic residues" evidence="1">
    <location>
        <begin position="314"/>
        <end position="325"/>
    </location>
</feature>
<dbReference type="InterPro" id="IPR019956">
    <property type="entry name" value="Ubiquitin_dom"/>
</dbReference>
<dbReference type="Pfam" id="PF00240">
    <property type="entry name" value="ubiquitin"/>
    <property type="match status" value="1"/>
</dbReference>
<dbReference type="InterPro" id="IPR050158">
    <property type="entry name" value="Ubiquitin_ubiquitin-like"/>
</dbReference>
<dbReference type="AlphaFoldDB" id="A0A7M5XB90"/>
<reference evidence="3" key="1">
    <citation type="submission" date="2021-01" db="UniProtKB">
        <authorList>
            <consortium name="EnsemblMetazoa"/>
        </authorList>
    </citation>
    <scope>IDENTIFICATION</scope>
</reference>
<evidence type="ECO:0000313" key="4">
    <source>
        <dbReference type="Proteomes" id="UP000594262"/>
    </source>
</evidence>
<protein>
    <recommendedName>
        <fullName evidence="2">Ubiquitin-like domain-containing protein</fullName>
    </recommendedName>
</protein>
<feature type="region of interest" description="Disordered" evidence="1">
    <location>
        <begin position="314"/>
        <end position="349"/>
    </location>
</feature>
<dbReference type="InterPro" id="IPR029071">
    <property type="entry name" value="Ubiquitin-like_domsf"/>
</dbReference>
<dbReference type="Gene3D" id="3.10.20.90">
    <property type="entry name" value="Phosphatidylinositol 3-kinase Catalytic Subunit, Chain A, domain 1"/>
    <property type="match status" value="1"/>
</dbReference>
<dbReference type="OrthoDB" id="419317at2759"/>
<evidence type="ECO:0000313" key="3">
    <source>
        <dbReference type="EnsemblMetazoa" id="CLYHEMP020619.1"/>
    </source>
</evidence>
<dbReference type="Proteomes" id="UP000594262">
    <property type="component" value="Unplaced"/>
</dbReference>
<dbReference type="PRINTS" id="PR00348">
    <property type="entry name" value="UBIQUITIN"/>
</dbReference>
<proteinExistence type="predicted"/>
<dbReference type="SUPFAM" id="SSF54236">
    <property type="entry name" value="Ubiquitin-like"/>
    <property type="match status" value="1"/>
</dbReference>
<name>A0A7M5XB90_9CNID</name>
<dbReference type="Gene3D" id="2.60.120.620">
    <property type="entry name" value="q2cbj1_9rhob like domain"/>
    <property type="match status" value="1"/>
</dbReference>
<dbReference type="FunFam" id="3.10.20.90:FF:000160">
    <property type="entry name" value="Polyubiquitin-C"/>
    <property type="match status" value="1"/>
</dbReference>
<dbReference type="EnsemblMetazoa" id="CLYHEMT020619.1">
    <property type="protein sequence ID" value="CLYHEMP020619.1"/>
    <property type="gene ID" value="CLYHEMG020619"/>
</dbReference>
<evidence type="ECO:0000256" key="1">
    <source>
        <dbReference type="SAM" id="MobiDB-lite"/>
    </source>
</evidence>
<feature type="compositionally biased region" description="Basic and acidic residues" evidence="1">
    <location>
        <begin position="326"/>
        <end position="339"/>
    </location>
</feature>
<sequence>MQIFVKTLTGKTLALKCDPNYTIHDCQCQIQDMEGIPPSAQRLIFTGKQLEVHHKLIDYGIKKEDTLHLVLRLRGMISNFSEYDVTDPVTAFLMKGDITGVEISDELLKEKRKSIPNSAEYSKLKMEYTHESIMSENQRKKLLGVADYIHSLQQIRRKPQQVLQDIKIILPDGVINEITLVRCIEKILKSHHPSNSGLKLVLRRTCPTEGCLPWHVDGSYSQGVVQYTLNSDNEYTGGRLCYYTDDVGLFVPQRSAGTLSIHQREIHAVTKLLSGVRYVLFVVDGTNDLGGSDANIVKLRPKLLAKMKSSMELLDCDSDDEDDESDTRSNKRDQKEDPTPSRAKRARKN</sequence>
<dbReference type="InterPro" id="IPR000626">
    <property type="entry name" value="Ubiquitin-like_dom"/>
</dbReference>
<dbReference type="PANTHER" id="PTHR10666">
    <property type="entry name" value="UBIQUITIN"/>
    <property type="match status" value="1"/>
</dbReference>
<organism evidence="3 4">
    <name type="scientific">Clytia hemisphaerica</name>
    <dbReference type="NCBI Taxonomy" id="252671"/>
    <lineage>
        <taxon>Eukaryota</taxon>
        <taxon>Metazoa</taxon>
        <taxon>Cnidaria</taxon>
        <taxon>Hydrozoa</taxon>
        <taxon>Hydroidolina</taxon>
        <taxon>Leptothecata</taxon>
        <taxon>Obeliida</taxon>
        <taxon>Clytiidae</taxon>
        <taxon>Clytia</taxon>
    </lineage>
</organism>
<keyword evidence="4" id="KW-1185">Reference proteome</keyword>
<evidence type="ECO:0000259" key="2">
    <source>
        <dbReference type="PROSITE" id="PS50053"/>
    </source>
</evidence>
<feature type="domain" description="Ubiquitin-like" evidence="2">
    <location>
        <begin position="1"/>
        <end position="76"/>
    </location>
</feature>
<accession>A0A7M5XB90</accession>
<dbReference type="SMART" id="SM00213">
    <property type="entry name" value="UBQ"/>
    <property type="match status" value="1"/>
</dbReference>
<dbReference type="PROSITE" id="PS50053">
    <property type="entry name" value="UBIQUITIN_2"/>
    <property type="match status" value="1"/>
</dbReference>